<accession>A0A6J4RA52</accession>
<gene>
    <name evidence="2" type="ORF">AVDCRST_MAG14-2581</name>
</gene>
<feature type="compositionally biased region" description="Basic and acidic residues" evidence="1">
    <location>
        <begin position="58"/>
        <end position="76"/>
    </location>
</feature>
<feature type="compositionally biased region" description="Basic and acidic residues" evidence="1">
    <location>
        <begin position="164"/>
        <end position="199"/>
    </location>
</feature>
<feature type="non-terminal residue" evidence="2">
    <location>
        <position position="373"/>
    </location>
</feature>
<evidence type="ECO:0000313" key="2">
    <source>
        <dbReference type="EMBL" id="CAA9461888.1"/>
    </source>
</evidence>
<dbReference type="EC" id="1.4.1.1" evidence="2"/>
<feature type="compositionally biased region" description="Basic residues" evidence="1">
    <location>
        <begin position="330"/>
        <end position="340"/>
    </location>
</feature>
<feature type="compositionally biased region" description="Low complexity" evidence="1">
    <location>
        <begin position="341"/>
        <end position="352"/>
    </location>
</feature>
<dbReference type="GO" id="GO:0000286">
    <property type="term" value="F:alanine dehydrogenase activity"/>
    <property type="evidence" value="ECO:0007669"/>
    <property type="project" value="UniProtKB-EC"/>
</dbReference>
<dbReference type="EMBL" id="CADCVG010000109">
    <property type="protein sequence ID" value="CAA9461888.1"/>
    <property type="molecule type" value="Genomic_DNA"/>
</dbReference>
<dbReference type="AlphaFoldDB" id="A0A6J4RA52"/>
<proteinExistence type="predicted"/>
<reference evidence="2" key="1">
    <citation type="submission" date="2020-02" db="EMBL/GenBank/DDBJ databases">
        <authorList>
            <person name="Meier V. D."/>
        </authorList>
    </citation>
    <scope>NUCLEOTIDE SEQUENCE</scope>
    <source>
        <strain evidence="2">AVDCRST_MAG14</strain>
    </source>
</reference>
<feature type="compositionally biased region" description="Basic and acidic residues" evidence="1">
    <location>
        <begin position="243"/>
        <end position="262"/>
    </location>
</feature>
<protein>
    <submittedName>
        <fullName evidence="2">Alanine dehydrogenase</fullName>
        <ecNumber evidence="2">1.4.1.1</ecNumber>
    </submittedName>
</protein>
<feature type="compositionally biased region" description="Basic and acidic residues" evidence="1">
    <location>
        <begin position="100"/>
        <end position="123"/>
    </location>
</feature>
<name>A0A6J4RA52_9ACTN</name>
<feature type="region of interest" description="Disordered" evidence="1">
    <location>
        <begin position="1"/>
        <end position="42"/>
    </location>
</feature>
<feature type="non-terminal residue" evidence="2">
    <location>
        <position position="1"/>
    </location>
</feature>
<keyword evidence="2" id="KW-0560">Oxidoreductase</keyword>
<feature type="region of interest" description="Disordered" evidence="1">
    <location>
        <begin position="58"/>
        <end position="373"/>
    </location>
</feature>
<evidence type="ECO:0000256" key="1">
    <source>
        <dbReference type="SAM" id="MobiDB-lite"/>
    </source>
</evidence>
<sequence length="373" mass="41205">GFGGWGSQGGQGQRAAGLDAAGRRHRAGASRPRGDRRGWRRGRGWLRGRGVRVLRGAYRRDGGRSLRDCGSDREGQGARAGGVRPLPRGTGALYLPAPCRRQEPDRLLVREEDKRHRLRDGRALRRRPAAPHPDERGRGQDGYTGCSPPPGEPAGGRRTPVGRRAGDARREGDDHRRRGCGDRGGQDRSGHAGYRERPGHQPKAPGVPLRHLRGQGGPGDPKPGPYRRLREGGGRGRRGGPRSRGEGPEDREPRDGREHETGQRCSGRRRGPGRMYRDDPPHDSLGPHLRRRGRGPLLRGEHPRRRRPHLNPGAYQRDAPLPGKDSRRGCGGRRRLRSRPLQRSLDPARQPGLGAGRRGPRPVPRACRETPRL</sequence>
<organism evidence="2">
    <name type="scientific">uncultured Rubrobacteraceae bacterium</name>
    <dbReference type="NCBI Taxonomy" id="349277"/>
    <lineage>
        <taxon>Bacteria</taxon>
        <taxon>Bacillati</taxon>
        <taxon>Actinomycetota</taxon>
        <taxon>Rubrobacteria</taxon>
        <taxon>Rubrobacterales</taxon>
        <taxon>Rubrobacteraceae</taxon>
        <taxon>environmental samples</taxon>
    </lineage>
</organism>
<feature type="compositionally biased region" description="Gly residues" evidence="1">
    <location>
        <begin position="1"/>
        <end position="12"/>
    </location>
</feature>